<dbReference type="EMBL" id="MFFS01000013">
    <property type="protein sequence ID" value="OGF22791.1"/>
    <property type="molecule type" value="Genomic_DNA"/>
</dbReference>
<organism evidence="2 3">
    <name type="scientific">Candidatus Falkowbacteria bacterium RBG_13_39_14</name>
    <dbReference type="NCBI Taxonomy" id="1797985"/>
    <lineage>
        <taxon>Bacteria</taxon>
        <taxon>Candidatus Falkowiibacteriota</taxon>
    </lineage>
</organism>
<dbReference type="PANTHER" id="PTHR43449">
    <property type="entry name" value="NUCLEOTIDYLTRANSFERASE"/>
    <property type="match status" value="1"/>
</dbReference>
<dbReference type="Gene3D" id="3.30.460.10">
    <property type="entry name" value="Beta Polymerase, domain 2"/>
    <property type="match status" value="1"/>
</dbReference>
<evidence type="ECO:0000313" key="2">
    <source>
        <dbReference type="EMBL" id="OGF22791.1"/>
    </source>
</evidence>
<reference evidence="2 3" key="1">
    <citation type="journal article" date="2016" name="Nat. Commun.">
        <title>Thousands of microbial genomes shed light on interconnected biogeochemical processes in an aquifer system.</title>
        <authorList>
            <person name="Anantharaman K."/>
            <person name="Brown C.T."/>
            <person name="Hug L.A."/>
            <person name="Sharon I."/>
            <person name="Castelle C.J."/>
            <person name="Probst A.J."/>
            <person name="Thomas B.C."/>
            <person name="Singh A."/>
            <person name="Wilkins M.J."/>
            <person name="Karaoz U."/>
            <person name="Brodie E.L."/>
            <person name="Williams K.H."/>
            <person name="Hubbard S.S."/>
            <person name="Banfield J.F."/>
        </authorList>
    </citation>
    <scope>NUCLEOTIDE SEQUENCE [LARGE SCALE GENOMIC DNA]</scope>
</reference>
<proteinExistence type="predicted"/>
<evidence type="ECO:0000313" key="3">
    <source>
        <dbReference type="Proteomes" id="UP000178323"/>
    </source>
</evidence>
<accession>A0A1F5S950</accession>
<gene>
    <name evidence="2" type="ORF">A2Y83_03990</name>
</gene>
<protein>
    <recommendedName>
        <fullName evidence="1">Polymerase nucleotidyl transferase domain-containing protein</fullName>
    </recommendedName>
</protein>
<sequence length="85" mass="10022">MLKKNRAIYLFGSYAKGKPDKWSDIDLAVVSDNLKRNRDKNKFLLWKLRMGVDTRIELHGFTRQDFKNDCDPMVYEIKKTGIRVA</sequence>
<evidence type="ECO:0000259" key="1">
    <source>
        <dbReference type="Pfam" id="PF01909"/>
    </source>
</evidence>
<dbReference type="Proteomes" id="UP000178323">
    <property type="component" value="Unassembled WGS sequence"/>
</dbReference>
<dbReference type="PANTHER" id="PTHR43449:SF1">
    <property type="entry name" value="POLYMERASE BETA NUCLEOTIDYLTRANSFERASE DOMAIN-CONTAINING PROTEIN"/>
    <property type="match status" value="1"/>
</dbReference>
<dbReference type="InterPro" id="IPR043519">
    <property type="entry name" value="NT_sf"/>
</dbReference>
<dbReference type="InterPro" id="IPR002934">
    <property type="entry name" value="Polymerase_NTP_transf_dom"/>
</dbReference>
<name>A0A1F5S950_9BACT</name>
<dbReference type="Pfam" id="PF01909">
    <property type="entry name" value="NTP_transf_2"/>
    <property type="match status" value="1"/>
</dbReference>
<dbReference type="SUPFAM" id="SSF81301">
    <property type="entry name" value="Nucleotidyltransferase"/>
    <property type="match status" value="1"/>
</dbReference>
<feature type="domain" description="Polymerase nucleotidyl transferase" evidence="1">
    <location>
        <begin position="5"/>
        <end position="67"/>
    </location>
</feature>
<dbReference type="AlphaFoldDB" id="A0A1F5S950"/>
<comment type="caution">
    <text evidence="2">The sequence shown here is derived from an EMBL/GenBank/DDBJ whole genome shotgun (WGS) entry which is preliminary data.</text>
</comment>
<dbReference type="CDD" id="cd05403">
    <property type="entry name" value="NT_KNTase_like"/>
    <property type="match status" value="1"/>
</dbReference>
<dbReference type="GO" id="GO:0016779">
    <property type="term" value="F:nucleotidyltransferase activity"/>
    <property type="evidence" value="ECO:0007669"/>
    <property type="project" value="InterPro"/>
</dbReference>
<dbReference type="STRING" id="1797985.A2Y83_03990"/>